<keyword evidence="10 11" id="KW-0472">Membrane</keyword>
<evidence type="ECO:0000256" key="10">
    <source>
        <dbReference type="ARBA" id="ARBA00023136"/>
    </source>
</evidence>
<dbReference type="Pfam" id="PF03188">
    <property type="entry name" value="Cytochrom_B561"/>
    <property type="match status" value="1"/>
</dbReference>
<dbReference type="EMBL" id="CM010719">
    <property type="protein sequence ID" value="RZC60174.1"/>
    <property type="molecule type" value="Genomic_DNA"/>
</dbReference>
<keyword evidence="5 11" id="KW-0812">Transmembrane</keyword>
<sequence>METSNKATASPSSKSSNLIIFARLSSLLVLHYLVMVIGFVIISGEAILVHKCCPGSKNLKKLVHLTMQEVALASGIFGIRANFYLIL</sequence>
<evidence type="ECO:0000256" key="9">
    <source>
        <dbReference type="ARBA" id="ARBA00023004"/>
    </source>
</evidence>
<accession>A0A4Y7JG99</accession>
<dbReference type="GO" id="GO:0016020">
    <property type="term" value="C:membrane"/>
    <property type="evidence" value="ECO:0007669"/>
    <property type="project" value="UniProtKB-SubCell"/>
</dbReference>
<dbReference type="STRING" id="3469.A0A4Y7JG99"/>
<evidence type="ECO:0000256" key="8">
    <source>
        <dbReference type="ARBA" id="ARBA00022989"/>
    </source>
</evidence>
<evidence type="ECO:0000313" key="13">
    <source>
        <dbReference type="EMBL" id="RZC60174.1"/>
    </source>
</evidence>
<protein>
    <recommendedName>
        <fullName evidence="12">Cytochrome b561 domain-containing protein</fullName>
    </recommendedName>
</protein>
<dbReference type="GO" id="GO:0046872">
    <property type="term" value="F:metal ion binding"/>
    <property type="evidence" value="ECO:0007669"/>
    <property type="project" value="UniProtKB-KW"/>
</dbReference>
<keyword evidence="9" id="KW-0408">Iron</keyword>
<evidence type="ECO:0000256" key="5">
    <source>
        <dbReference type="ARBA" id="ARBA00022692"/>
    </source>
</evidence>
<dbReference type="PROSITE" id="PS50939">
    <property type="entry name" value="CYTOCHROME_B561"/>
    <property type="match status" value="1"/>
</dbReference>
<evidence type="ECO:0000256" key="4">
    <source>
        <dbReference type="ARBA" id="ARBA00022617"/>
    </source>
</evidence>
<dbReference type="InterPro" id="IPR043205">
    <property type="entry name" value="CYB561/CYBRD1-like"/>
</dbReference>
<dbReference type="PANTHER" id="PTHR10106:SF41">
    <property type="entry name" value="TRANSMEMBRANE ASCORBATE FERRIREDUCTASE 4-RELATED"/>
    <property type="match status" value="1"/>
</dbReference>
<evidence type="ECO:0000256" key="6">
    <source>
        <dbReference type="ARBA" id="ARBA00022723"/>
    </source>
</evidence>
<evidence type="ECO:0000256" key="7">
    <source>
        <dbReference type="ARBA" id="ARBA00022982"/>
    </source>
</evidence>
<feature type="transmembrane region" description="Helical" evidence="11">
    <location>
        <begin position="20"/>
        <end position="42"/>
    </location>
</feature>
<comment type="cofactor">
    <cofactor evidence="1">
        <name>heme b</name>
        <dbReference type="ChEBI" id="CHEBI:60344"/>
    </cofactor>
</comment>
<dbReference type="Gene3D" id="1.20.120.1770">
    <property type="match status" value="1"/>
</dbReference>
<dbReference type="Proteomes" id="UP000316621">
    <property type="component" value="Chromosome 5"/>
</dbReference>
<evidence type="ECO:0000256" key="2">
    <source>
        <dbReference type="ARBA" id="ARBA00004141"/>
    </source>
</evidence>
<organism evidence="13 14">
    <name type="scientific">Papaver somniferum</name>
    <name type="common">Opium poppy</name>
    <dbReference type="NCBI Taxonomy" id="3469"/>
    <lineage>
        <taxon>Eukaryota</taxon>
        <taxon>Viridiplantae</taxon>
        <taxon>Streptophyta</taxon>
        <taxon>Embryophyta</taxon>
        <taxon>Tracheophyta</taxon>
        <taxon>Spermatophyta</taxon>
        <taxon>Magnoliopsida</taxon>
        <taxon>Ranunculales</taxon>
        <taxon>Papaveraceae</taxon>
        <taxon>Papaveroideae</taxon>
        <taxon>Papaver</taxon>
    </lineage>
</organism>
<keyword evidence="6" id="KW-0479">Metal-binding</keyword>
<dbReference type="InterPro" id="IPR006593">
    <property type="entry name" value="Cyt_b561/ferric_Rdtase_TM"/>
</dbReference>
<evidence type="ECO:0000256" key="1">
    <source>
        <dbReference type="ARBA" id="ARBA00001970"/>
    </source>
</evidence>
<gene>
    <name evidence="13" type="ORF">C5167_021926</name>
</gene>
<reference evidence="13 14" key="1">
    <citation type="journal article" date="2018" name="Science">
        <title>The opium poppy genome and morphinan production.</title>
        <authorList>
            <person name="Guo L."/>
            <person name="Winzer T."/>
            <person name="Yang X."/>
            <person name="Li Y."/>
            <person name="Ning Z."/>
            <person name="He Z."/>
            <person name="Teodor R."/>
            <person name="Lu Y."/>
            <person name="Bowser T.A."/>
            <person name="Graham I.A."/>
            <person name="Ye K."/>
        </authorList>
    </citation>
    <scope>NUCLEOTIDE SEQUENCE [LARGE SCALE GENOMIC DNA]</scope>
    <source>
        <strain evidence="14">cv. HN1</strain>
        <tissue evidence="13">Leaves</tissue>
    </source>
</reference>
<keyword evidence="4" id="KW-0349">Heme</keyword>
<keyword evidence="8 11" id="KW-1133">Transmembrane helix</keyword>
<feature type="transmembrane region" description="Helical" evidence="11">
    <location>
        <begin position="62"/>
        <end position="86"/>
    </location>
</feature>
<keyword evidence="14" id="KW-1185">Reference proteome</keyword>
<proteinExistence type="predicted"/>
<evidence type="ECO:0000256" key="11">
    <source>
        <dbReference type="SAM" id="Phobius"/>
    </source>
</evidence>
<keyword evidence="7" id="KW-0249">Electron transport</keyword>
<name>A0A4Y7JG99_PAPSO</name>
<evidence type="ECO:0000313" key="14">
    <source>
        <dbReference type="Proteomes" id="UP000316621"/>
    </source>
</evidence>
<evidence type="ECO:0000259" key="12">
    <source>
        <dbReference type="PROSITE" id="PS50939"/>
    </source>
</evidence>
<dbReference type="GO" id="GO:0016491">
    <property type="term" value="F:oxidoreductase activity"/>
    <property type="evidence" value="ECO:0007669"/>
    <property type="project" value="InterPro"/>
</dbReference>
<comment type="subcellular location">
    <subcellularLocation>
        <location evidence="2">Membrane</location>
        <topology evidence="2">Multi-pass membrane protein</topology>
    </subcellularLocation>
</comment>
<dbReference type="Gramene" id="RZC60174">
    <property type="protein sequence ID" value="RZC60174"/>
    <property type="gene ID" value="C5167_021926"/>
</dbReference>
<keyword evidence="3" id="KW-0813">Transport</keyword>
<dbReference type="PANTHER" id="PTHR10106">
    <property type="entry name" value="CYTOCHROME B561-RELATED"/>
    <property type="match status" value="1"/>
</dbReference>
<feature type="domain" description="Cytochrome b561" evidence="12">
    <location>
        <begin position="1"/>
        <end position="87"/>
    </location>
</feature>
<dbReference type="AlphaFoldDB" id="A0A4Y7JG99"/>
<evidence type="ECO:0000256" key="3">
    <source>
        <dbReference type="ARBA" id="ARBA00022448"/>
    </source>
</evidence>